<evidence type="ECO:0000313" key="4">
    <source>
        <dbReference type="Proteomes" id="UP001305779"/>
    </source>
</evidence>
<name>A0ABR0F4G4_ZASCE</name>
<keyword evidence="4" id="KW-1185">Reference proteome</keyword>
<proteinExistence type="predicted"/>
<dbReference type="EMBL" id="JAXOVC010000001">
    <property type="protein sequence ID" value="KAK4508597.1"/>
    <property type="molecule type" value="Genomic_DNA"/>
</dbReference>
<feature type="chain" id="PRO_5045514819" evidence="2">
    <location>
        <begin position="20"/>
        <end position="505"/>
    </location>
</feature>
<gene>
    <name evidence="3" type="ORF">PRZ48_002336</name>
</gene>
<accession>A0ABR0F4G4</accession>
<feature type="region of interest" description="Disordered" evidence="1">
    <location>
        <begin position="484"/>
        <end position="505"/>
    </location>
</feature>
<organism evidence="3 4">
    <name type="scientific">Zasmidium cellare</name>
    <name type="common">Wine cellar mold</name>
    <name type="synonym">Racodium cellare</name>
    <dbReference type="NCBI Taxonomy" id="395010"/>
    <lineage>
        <taxon>Eukaryota</taxon>
        <taxon>Fungi</taxon>
        <taxon>Dikarya</taxon>
        <taxon>Ascomycota</taxon>
        <taxon>Pezizomycotina</taxon>
        <taxon>Dothideomycetes</taxon>
        <taxon>Dothideomycetidae</taxon>
        <taxon>Mycosphaerellales</taxon>
        <taxon>Mycosphaerellaceae</taxon>
        <taxon>Zasmidium</taxon>
    </lineage>
</organism>
<keyword evidence="2" id="KW-0732">Signal</keyword>
<protein>
    <submittedName>
        <fullName evidence="3">Uncharacterized protein</fullName>
    </submittedName>
</protein>
<feature type="signal peptide" evidence="2">
    <location>
        <begin position="1"/>
        <end position="19"/>
    </location>
</feature>
<evidence type="ECO:0000256" key="2">
    <source>
        <dbReference type="SAM" id="SignalP"/>
    </source>
</evidence>
<dbReference type="Proteomes" id="UP001305779">
    <property type="component" value="Unassembled WGS sequence"/>
</dbReference>
<sequence>MRSSSLVAAVAGLLVTVNAMSIAPRLDPTPGLCTMGIENAVSDIPGGAKMPDQPVTSAQAYIVGTDGIQTNERSTNNVPGRSSILRENAERCFRPRQLLYPGFDKTVRFNLESGKLGIDAVLNAAVAYTVDSHWAFMIRDPQHLEKAQRSGVRATRALRLAIQRPGRDLANTIAVAVLALKHAEYFMHLHDFSYQSHVVAQSALLKAQWSSGHWDQLQEDILRTVWLEEIEEAVFAGTISELDDPLRHEVRARAVLPENDTLTNMYLYCMEQCVLVPRLVCLVRKCTSEPNEPLIQETMSLAERIYGRDNQVYYEDLLRQNSAVESRCQGSLNPLGRSLVFLSTRIFVLTGVYYMYRNMICGLILRMMDAVTVAGSSFDRATVEHEDVRAAENIVMCVEHAFNCSQGDPPFKAMRLHDPITMAYGAWSRLARRESTASPPERGRGEAMKGVCKAIVARIMDLWHAGPDLLEIFEATADAFEAGPTLPEMSRRGKAWKETLTPRTP</sequence>
<evidence type="ECO:0000256" key="1">
    <source>
        <dbReference type="SAM" id="MobiDB-lite"/>
    </source>
</evidence>
<comment type="caution">
    <text evidence="3">The sequence shown here is derived from an EMBL/GenBank/DDBJ whole genome shotgun (WGS) entry which is preliminary data.</text>
</comment>
<reference evidence="3 4" key="1">
    <citation type="journal article" date="2023" name="G3 (Bethesda)">
        <title>A chromosome-level genome assembly of Zasmidium syzygii isolated from banana leaves.</title>
        <authorList>
            <person name="van Westerhoven A.C."/>
            <person name="Mehrabi R."/>
            <person name="Talebi R."/>
            <person name="Steentjes M.B.F."/>
            <person name="Corcolon B."/>
            <person name="Chong P.A."/>
            <person name="Kema G.H.J."/>
            <person name="Seidl M.F."/>
        </authorList>
    </citation>
    <scope>NUCLEOTIDE SEQUENCE [LARGE SCALE GENOMIC DNA]</scope>
    <source>
        <strain evidence="3 4">P124</strain>
    </source>
</reference>
<evidence type="ECO:0000313" key="3">
    <source>
        <dbReference type="EMBL" id="KAK4508597.1"/>
    </source>
</evidence>